<dbReference type="Pfam" id="PF00481">
    <property type="entry name" value="PP2C"/>
    <property type="match status" value="1"/>
</dbReference>
<dbReference type="InterPro" id="IPR036457">
    <property type="entry name" value="PPM-type-like_dom_sf"/>
</dbReference>
<dbReference type="SUPFAM" id="SSF81606">
    <property type="entry name" value="PP2C-like"/>
    <property type="match status" value="1"/>
</dbReference>
<accession>A0AB34JAK0</accession>
<dbReference type="Proteomes" id="UP001515480">
    <property type="component" value="Unassembled WGS sequence"/>
</dbReference>
<dbReference type="EMBL" id="JBGBPQ010000010">
    <property type="protein sequence ID" value="KAL1519060.1"/>
    <property type="molecule type" value="Genomic_DNA"/>
</dbReference>
<feature type="domain" description="PPM-type phosphatase" evidence="1">
    <location>
        <begin position="126"/>
        <end position="407"/>
    </location>
</feature>
<dbReference type="InterPro" id="IPR001932">
    <property type="entry name" value="PPM-type_phosphatase-like_dom"/>
</dbReference>
<evidence type="ECO:0000313" key="3">
    <source>
        <dbReference type="Proteomes" id="UP001515480"/>
    </source>
</evidence>
<evidence type="ECO:0000313" key="2">
    <source>
        <dbReference type="EMBL" id="KAL1519060.1"/>
    </source>
</evidence>
<reference evidence="2 3" key="1">
    <citation type="journal article" date="2024" name="Science">
        <title>Giant polyketide synthase enzymes in the biosynthesis of giant marine polyether toxins.</title>
        <authorList>
            <person name="Fallon T.R."/>
            <person name="Shende V.V."/>
            <person name="Wierzbicki I.H."/>
            <person name="Pendleton A.L."/>
            <person name="Watervoot N.F."/>
            <person name="Auber R.P."/>
            <person name="Gonzalez D.J."/>
            <person name="Wisecaver J.H."/>
            <person name="Moore B.S."/>
        </authorList>
    </citation>
    <scope>NUCLEOTIDE SEQUENCE [LARGE SCALE GENOMIC DNA]</scope>
    <source>
        <strain evidence="2 3">12B1</strain>
    </source>
</reference>
<dbReference type="PANTHER" id="PTHR13832">
    <property type="entry name" value="PROTEIN PHOSPHATASE 2C"/>
    <property type="match status" value="1"/>
</dbReference>
<sequence>MPAGMQLAVWEGSLLKASPGAESSFEVPASVSPSLARAYLKARMRCPLSREVDVSVVLKGQTPIAHGSATDWPLGMAERVVAGELNLGTLRILRHGSTVDDRQPSGRTRSLSIKAPSRSLRLSRLKFGVASDRGCCGYMEDAHVVHAPAGADFAFGCVFDGHGGHLAAQFCKERLHFNVMGSAAFVEGDARTALRDGFGKTEADLLAEQRESARRIGRATGEGADCECDGEVSRESSFAEGGSCCGTTALVALVMADKVHLAWAGDCRAVLCRGGTAVPLTSDHSIATNSSEAARVVSVGGEIDGGRLGGFLAVSRALGDLEGATGCKPAGLSGEPELRSEALQPDDEFLLMGSDGLFGVLESDEAVRLARDELRAYGDASMASEKLVEVALKRHADDNITALLICLNPIPTTPVAETGVRRRLQLLKPMGKPNPARPADGR</sequence>
<dbReference type="PROSITE" id="PS51746">
    <property type="entry name" value="PPM_2"/>
    <property type="match status" value="1"/>
</dbReference>
<organism evidence="2 3">
    <name type="scientific">Prymnesium parvum</name>
    <name type="common">Toxic golden alga</name>
    <dbReference type="NCBI Taxonomy" id="97485"/>
    <lineage>
        <taxon>Eukaryota</taxon>
        <taxon>Haptista</taxon>
        <taxon>Haptophyta</taxon>
        <taxon>Prymnesiophyceae</taxon>
        <taxon>Prymnesiales</taxon>
        <taxon>Prymnesiaceae</taxon>
        <taxon>Prymnesium</taxon>
    </lineage>
</organism>
<dbReference type="PANTHER" id="PTHR13832:SF827">
    <property type="entry name" value="PROTEIN PHOSPHATASE 1L"/>
    <property type="match status" value="1"/>
</dbReference>
<dbReference type="Gene3D" id="3.60.40.10">
    <property type="entry name" value="PPM-type phosphatase domain"/>
    <property type="match status" value="1"/>
</dbReference>
<keyword evidence="3" id="KW-1185">Reference proteome</keyword>
<proteinExistence type="predicted"/>
<dbReference type="AlphaFoldDB" id="A0AB34JAK0"/>
<evidence type="ECO:0000259" key="1">
    <source>
        <dbReference type="PROSITE" id="PS51746"/>
    </source>
</evidence>
<dbReference type="GO" id="GO:0004722">
    <property type="term" value="F:protein serine/threonine phosphatase activity"/>
    <property type="evidence" value="ECO:0007669"/>
    <property type="project" value="InterPro"/>
</dbReference>
<dbReference type="InterPro" id="IPR015655">
    <property type="entry name" value="PP2C"/>
</dbReference>
<protein>
    <recommendedName>
        <fullName evidence="1">PPM-type phosphatase domain-containing protein</fullName>
    </recommendedName>
</protein>
<gene>
    <name evidence="2" type="ORF">AB1Y20_003328</name>
</gene>
<comment type="caution">
    <text evidence="2">The sequence shown here is derived from an EMBL/GenBank/DDBJ whole genome shotgun (WGS) entry which is preliminary data.</text>
</comment>
<name>A0AB34JAK0_PRYPA</name>
<dbReference type="CDD" id="cd00143">
    <property type="entry name" value="PP2Cc"/>
    <property type="match status" value="1"/>
</dbReference>
<dbReference type="SMART" id="SM00332">
    <property type="entry name" value="PP2Cc"/>
    <property type="match status" value="1"/>
</dbReference>